<dbReference type="EC" id="2.3.1.158" evidence="9"/>
<evidence type="ECO:0000256" key="7">
    <source>
        <dbReference type="ARBA" id="ARBA00023315"/>
    </source>
</evidence>
<evidence type="ECO:0000256" key="5">
    <source>
        <dbReference type="ARBA" id="ARBA00022989"/>
    </source>
</evidence>
<evidence type="ECO:0000256" key="3">
    <source>
        <dbReference type="ARBA" id="ARBA00022679"/>
    </source>
</evidence>
<organism evidence="11 12">
    <name type="scientific">Zizania palustris</name>
    <name type="common">Northern wild rice</name>
    <dbReference type="NCBI Taxonomy" id="103762"/>
    <lineage>
        <taxon>Eukaryota</taxon>
        <taxon>Viridiplantae</taxon>
        <taxon>Streptophyta</taxon>
        <taxon>Embryophyta</taxon>
        <taxon>Tracheophyta</taxon>
        <taxon>Spermatophyta</taxon>
        <taxon>Magnoliopsida</taxon>
        <taxon>Liliopsida</taxon>
        <taxon>Poales</taxon>
        <taxon>Poaceae</taxon>
        <taxon>BOP clade</taxon>
        <taxon>Oryzoideae</taxon>
        <taxon>Oryzeae</taxon>
        <taxon>Zizaniinae</taxon>
        <taxon>Zizania</taxon>
    </lineage>
</organism>
<evidence type="ECO:0000256" key="2">
    <source>
        <dbReference type="ARBA" id="ARBA00010701"/>
    </source>
</evidence>
<keyword evidence="5 10" id="KW-1133">Transmembrane helix</keyword>
<keyword evidence="6 10" id="KW-0472">Membrane</keyword>
<sequence>MSLDNETGLDKPGIRVRPVTGLVAADYFVPGYFVWAVLIANLARIGYEEKTMYMAAYDWRLSFQNTEVRDQTLSRIKSNIELLVATNGGNRVVVIPHSMGVLYFLHFMKWVEAPPPMGGGGGPNWCAKHIKAVMNIGGPFLGVPKAVAGLFSSEAKDVAVARAIAPEVLDSDFLGLQTLRHLMRMTRTWDSTMSMIPKGGDTIWGDLDWSPEDGFECKAKNQKSNDSDVSKDVNGKSEEVHLEPVNYGRIVSFGKDVAEASSSEIEQIEFRDAVKGNNIAHSNTSCRDIWTEYHELGWGGIKAAADYKVYTASSIIDLLHFVAPRMMQRGSVHFSYGIADNLDDPKYSHYKYWSNPLETKLPNAPEMEIFSMYGVGIPTERAYVYKLAPQAECYIPFQIDASAEGGDANSCLKGGVYLANGDETVPVLSAGYMCAKGWRGKTRFNPSGSKTYVREYSHSPPSNLLEGRGTQSGAHVDIMGNFALMEDIIRIAAGATGEELGGDQVYSDIFRWSEKIKLKL</sequence>
<dbReference type="Proteomes" id="UP000729402">
    <property type="component" value="Unassembled WGS sequence"/>
</dbReference>
<dbReference type="EMBL" id="JAAALK010000287">
    <property type="protein sequence ID" value="KAG8056907.1"/>
    <property type="molecule type" value="Genomic_DNA"/>
</dbReference>
<dbReference type="AlphaFoldDB" id="A0A8J5RUN1"/>
<comment type="catalytic activity">
    <reaction evidence="8">
        <text>a glycerophospholipid + a 1,2-diacyl-sn-glycerol = a monoacylglycerophospholipid + a triacyl-sn-glycerol</text>
        <dbReference type="Rhea" id="RHEA:14057"/>
        <dbReference type="ChEBI" id="CHEBI:17815"/>
        <dbReference type="ChEBI" id="CHEBI:64615"/>
        <dbReference type="ChEBI" id="CHEBI:136912"/>
        <dbReference type="ChEBI" id="CHEBI:136913"/>
        <dbReference type="EC" id="2.3.1.158"/>
    </reaction>
</comment>
<evidence type="ECO:0000313" key="12">
    <source>
        <dbReference type="Proteomes" id="UP000729402"/>
    </source>
</evidence>
<dbReference type="Pfam" id="PF02450">
    <property type="entry name" value="LCAT"/>
    <property type="match status" value="1"/>
</dbReference>
<accession>A0A8J5RUN1</accession>
<comment type="similarity">
    <text evidence="2">Belongs to the AB hydrolase superfamily. Lipase family.</text>
</comment>
<comment type="caution">
    <text evidence="11">The sequence shown here is derived from an EMBL/GenBank/DDBJ whole genome shotgun (WGS) entry which is preliminary data.</text>
</comment>
<evidence type="ECO:0000256" key="1">
    <source>
        <dbReference type="ARBA" id="ARBA00004167"/>
    </source>
</evidence>
<dbReference type="GO" id="GO:0046027">
    <property type="term" value="F:phospholipid:diacylglycerol acyltransferase activity"/>
    <property type="evidence" value="ECO:0007669"/>
    <property type="project" value="UniProtKB-EC"/>
</dbReference>
<dbReference type="PANTHER" id="PTHR11440">
    <property type="entry name" value="LECITHIN-CHOLESTEROL ACYLTRANSFERASE-RELATED"/>
    <property type="match status" value="1"/>
</dbReference>
<feature type="transmembrane region" description="Helical" evidence="10">
    <location>
        <begin position="27"/>
        <end position="47"/>
    </location>
</feature>
<dbReference type="OrthoDB" id="190846at2759"/>
<reference evidence="11" key="1">
    <citation type="journal article" date="2021" name="bioRxiv">
        <title>Whole Genome Assembly and Annotation of Northern Wild Rice, Zizania palustris L., Supports a Whole Genome Duplication in the Zizania Genus.</title>
        <authorList>
            <person name="Haas M."/>
            <person name="Kono T."/>
            <person name="Macchietto M."/>
            <person name="Millas R."/>
            <person name="McGilp L."/>
            <person name="Shao M."/>
            <person name="Duquette J."/>
            <person name="Hirsch C.N."/>
            <person name="Kimball J."/>
        </authorList>
    </citation>
    <scope>NUCLEOTIDE SEQUENCE</scope>
    <source>
        <tissue evidence="11">Fresh leaf tissue</tissue>
    </source>
</reference>
<evidence type="ECO:0000256" key="10">
    <source>
        <dbReference type="SAM" id="Phobius"/>
    </source>
</evidence>
<evidence type="ECO:0000256" key="4">
    <source>
        <dbReference type="ARBA" id="ARBA00022692"/>
    </source>
</evidence>
<proteinExistence type="inferred from homology"/>
<comment type="subcellular location">
    <subcellularLocation>
        <location evidence="1">Membrane</location>
        <topology evidence="1">Single-pass membrane protein</topology>
    </subcellularLocation>
</comment>
<protein>
    <recommendedName>
        <fullName evidence="9">phospholipid:diacylglycerol acyltransferase</fullName>
        <ecNumber evidence="9">2.3.1.158</ecNumber>
    </recommendedName>
</protein>
<name>A0A8J5RUN1_ZIZPA</name>
<evidence type="ECO:0000313" key="11">
    <source>
        <dbReference type="EMBL" id="KAG8056907.1"/>
    </source>
</evidence>
<dbReference type="GO" id="GO:0019432">
    <property type="term" value="P:triglyceride biosynthetic process"/>
    <property type="evidence" value="ECO:0007669"/>
    <property type="project" value="UniProtKB-ARBA"/>
</dbReference>
<dbReference type="InterPro" id="IPR003386">
    <property type="entry name" value="LACT/PDAT_acylTrfase"/>
</dbReference>
<dbReference type="GO" id="GO:0016020">
    <property type="term" value="C:membrane"/>
    <property type="evidence" value="ECO:0007669"/>
    <property type="project" value="UniProtKB-SubCell"/>
</dbReference>
<evidence type="ECO:0000256" key="8">
    <source>
        <dbReference type="ARBA" id="ARBA00051335"/>
    </source>
</evidence>
<keyword evidence="3" id="KW-0808">Transferase</keyword>
<dbReference type="GO" id="GO:0008374">
    <property type="term" value="F:O-acyltransferase activity"/>
    <property type="evidence" value="ECO:0007669"/>
    <property type="project" value="InterPro"/>
</dbReference>
<evidence type="ECO:0000256" key="9">
    <source>
        <dbReference type="ARBA" id="ARBA00066405"/>
    </source>
</evidence>
<evidence type="ECO:0000256" key="6">
    <source>
        <dbReference type="ARBA" id="ARBA00023136"/>
    </source>
</evidence>
<dbReference type="FunFam" id="3.40.50.1820:FF:000160">
    <property type="entry name" value="Phospholipid:diacylglycerol acyltransferase 1"/>
    <property type="match status" value="1"/>
</dbReference>
<reference evidence="11" key="2">
    <citation type="submission" date="2021-02" db="EMBL/GenBank/DDBJ databases">
        <authorList>
            <person name="Kimball J.A."/>
            <person name="Haas M.W."/>
            <person name="Macchietto M."/>
            <person name="Kono T."/>
            <person name="Duquette J."/>
            <person name="Shao M."/>
        </authorList>
    </citation>
    <scope>NUCLEOTIDE SEQUENCE</scope>
    <source>
        <tissue evidence="11">Fresh leaf tissue</tissue>
    </source>
</reference>
<keyword evidence="4 10" id="KW-0812">Transmembrane</keyword>
<gene>
    <name evidence="11" type="ORF">GUJ93_ZPchr0002g23171</name>
</gene>
<keyword evidence="12" id="KW-1185">Reference proteome</keyword>
<keyword evidence="7" id="KW-0012">Acyltransferase</keyword>